<reference evidence="2 3" key="1">
    <citation type="submission" date="2023-01" db="EMBL/GenBank/DDBJ databases">
        <authorList>
            <person name="Whitehead M."/>
        </authorList>
    </citation>
    <scope>NUCLEOTIDE SEQUENCE [LARGE SCALE GENOMIC DNA]</scope>
</reference>
<feature type="domain" description="DUF4806" evidence="1">
    <location>
        <begin position="51"/>
        <end position="115"/>
    </location>
</feature>
<keyword evidence="3" id="KW-1185">Reference proteome</keyword>
<dbReference type="Proteomes" id="UP001160148">
    <property type="component" value="Unassembled WGS sequence"/>
</dbReference>
<dbReference type="EMBL" id="CARXXK010000649">
    <property type="protein sequence ID" value="CAI6370935.1"/>
    <property type="molecule type" value="Genomic_DNA"/>
</dbReference>
<dbReference type="Pfam" id="PF16064">
    <property type="entry name" value="DUF4806"/>
    <property type="match status" value="1"/>
</dbReference>
<name>A0AAV0XR29_9HEMI</name>
<evidence type="ECO:0000259" key="1">
    <source>
        <dbReference type="Pfam" id="PF16064"/>
    </source>
</evidence>
<proteinExistence type="predicted"/>
<gene>
    <name evidence="2" type="ORF">MEUPH1_LOCUS25004</name>
</gene>
<organism evidence="2 3">
    <name type="scientific">Macrosiphum euphorbiae</name>
    <name type="common">potato aphid</name>
    <dbReference type="NCBI Taxonomy" id="13131"/>
    <lineage>
        <taxon>Eukaryota</taxon>
        <taxon>Metazoa</taxon>
        <taxon>Ecdysozoa</taxon>
        <taxon>Arthropoda</taxon>
        <taxon>Hexapoda</taxon>
        <taxon>Insecta</taxon>
        <taxon>Pterygota</taxon>
        <taxon>Neoptera</taxon>
        <taxon>Paraneoptera</taxon>
        <taxon>Hemiptera</taxon>
        <taxon>Sternorrhyncha</taxon>
        <taxon>Aphidomorpha</taxon>
        <taxon>Aphidoidea</taxon>
        <taxon>Aphididae</taxon>
        <taxon>Macrosiphini</taxon>
        <taxon>Macrosiphum</taxon>
    </lineage>
</organism>
<evidence type="ECO:0000313" key="2">
    <source>
        <dbReference type="EMBL" id="CAI6370935.1"/>
    </source>
</evidence>
<dbReference type="AlphaFoldDB" id="A0AAV0XR29"/>
<accession>A0AAV0XR29</accession>
<sequence length="116" mass="13718">MNRTICNIKYDINSLNEKVDKMYDTILLEPSCFDHSSTEKNTENIFQMELSNLPLETEDELEEFEKKLTANKEFRMKLIAELKRFSRSTLPSTVRIILRKIFTDALLEKFSYKGLK</sequence>
<protein>
    <recommendedName>
        <fullName evidence="1">DUF4806 domain-containing protein</fullName>
    </recommendedName>
</protein>
<comment type="caution">
    <text evidence="2">The sequence shown here is derived from an EMBL/GenBank/DDBJ whole genome shotgun (WGS) entry which is preliminary data.</text>
</comment>
<dbReference type="InterPro" id="IPR032071">
    <property type="entry name" value="DUF4806"/>
</dbReference>
<evidence type="ECO:0000313" key="3">
    <source>
        <dbReference type="Proteomes" id="UP001160148"/>
    </source>
</evidence>